<dbReference type="PANTHER" id="PTHR11240:SF22">
    <property type="entry name" value="RIBONUCLEASE T2"/>
    <property type="match status" value="1"/>
</dbReference>
<dbReference type="GO" id="GO:0033897">
    <property type="term" value="F:ribonuclease T2 activity"/>
    <property type="evidence" value="ECO:0007669"/>
    <property type="project" value="InterPro"/>
</dbReference>
<dbReference type="RefSeq" id="WP_154382716.1">
    <property type="nucleotide sequence ID" value="NZ_WKJJ01000049.1"/>
</dbReference>
<dbReference type="SUPFAM" id="SSF55895">
    <property type="entry name" value="Ribonuclease Rh-like"/>
    <property type="match status" value="1"/>
</dbReference>
<protein>
    <submittedName>
        <fullName evidence="4">Uncharacterized protein</fullName>
    </submittedName>
</protein>
<dbReference type="PROSITE" id="PS00530">
    <property type="entry name" value="RNASE_T2_1"/>
    <property type="match status" value="1"/>
</dbReference>
<dbReference type="InterPro" id="IPR033130">
    <property type="entry name" value="RNase_T2_His_AS_2"/>
</dbReference>
<dbReference type="PROSITE" id="PS00531">
    <property type="entry name" value="RNASE_T2_2"/>
    <property type="match status" value="1"/>
</dbReference>
<accession>A0A7X2LWR4</accession>
<dbReference type="InterPro" id="IPR036430">
    <property type="entry name" value="RNase_T2-like_sf"/>
</dbReference>
<evidence type="ECO:0000313" key="5">
    <source>
        <dbReference type="Proteomes" id="UP000446768"/>
    </source>
</evidence>
<comment type="similarity">
    <text evidence="1 2">Belongs to the RNase T2 family.</text>
</comment>
<comment type="caution">
    <text evidence="4">The sequence shown here is derived from an EMBL/GenBank/DDBJ whole genome shotgun (WGS) entry which is preliminary data.</text>
</comment>
<feature type="signal peptide" evidence="3">
    <location>
        <begin position="1"/>
        <end position="24"/>
    </location>
</feature>
<organism evidence="4 5">
    <name type="scientific">Pseudoduganella rivuli</name>
    <dbReference type="NCBI Taxonomy" id="2666085"/>
    <lineage>
        <taxon>Bacteria</taxon>
        <taxon>Pseudomonadati</taxon>
        <taxon>Pseudomonadota</taxon>
        <taxon>Betaproteobacteria</taxon>
        <taxon>Burkholderiales</taxon>
        <taxon>Oxalobacteraceae</taxon>
        <taxon>Telluria group</taxon>
        <taxon>Pseudoduganella</taxon>
    </lineage>
</organism>
<dbReference type="EMBL" id="WKJJ01000049">
    <property type="protein sequence ID" value="MRV76831.1"/>
    <property type="molecule type" value="Genomic_DNA"/>
</dbReference>
<evidence type="ECO:0000256" key="1">
    <source>
        <dbReference type="ARBA" id="ARBA00007469"/>
    </source>
</evidence>
<keyword evidence="3" id="KW-0732">Signal</keyword>
<proteinExistence type="inferred from homology"/>
<name>A0A7X2LWR4_9BURK</name>
<sequence>MRTFNSVAAGLALVGISMVPAVWAAEGPVCHIDPSRPKYYQLELSAPATFCMGPGGKSDPSCKNFPKPGLQLHGLWPNYHGGYPEGECDKNTCTTQPDAKGKFCAYPKPPGLYQSAEWNKGKQYMAGLEKCLERHEWVKHGTCTTMQPAEYFGWALKHTQAFAEAVAPLLDRPVSRKEFDQLIARKFPELDGAVRLKCKGKYVNSLYVQFEWGDQPGQPIKTRGGDNGYGNCGKEFTFPSKI</sequence>
<feature type="chain" id="PRO_5031312959" evidence="3">
    <location>
        <begin position="25"/>
        <end position="242"/>
    </location>
</feature>
<dbReference type="Proteomes" id="UP000446768">
    <property type="component" value="Unassembled WGS sequence"/>
</dbReference>
<dbReference type="Pfam" id="PF00445">
    <property type="entry name" value="Ribonuclease_T2"/>
    <property type="match status" value="1"/>
</dbReference>
<evidence type="ECO:0000256" key="2">
    <source>
        <dbReference type="RuleBase" id="RU004328"/>
    </source>
</evidence>
<evidence type="ECO:0000256" key="3">
    <source>
        <dbReference type="SAM" id="SignalP"/>
    </source>
</evidence>
<dbReference type="InterPro" id="IPR001568">
    <property type="entry name" value="RNase_T2-like"/>
</dbReference>
<dbReference type="InterPro" id="IPR018188">
    <property type="entry name" value="RNase_T2_His_AS_1"/>
</dbReference>
<dbReference type="GO" id="GO:0006401">
    <property type="term" value="P:RNA catabolic process"/>
    <property type="evidence" value="ECO:0007669"/>
    <property type="project" value="UniProtKB-ARBA"/>
</dbReference>
<dbReference type="AlphaFoldDB" id="A0A7X2LWR4"/>
<dbReference type="GO" id="GO:0003723">
    <property type="term" value="F:RNA binding"/>
    <property type="evidence" value="ECO:0007669"/>
    <property type="project" value="InterPro"/>
</dbReference>
<keyword evidence="5" id="KW-1185">Reference proteome</keyword>
<evidence type="ECO:0000313" key="4">
    <source>
        <dbReference type="EMBL" id="MRV76831.1"/>
    </source>
</evidence>
<dbReference type="Gene3D" id="3.90.730.10">
    <property type="entry name" value="Ribonuclease T2-like"/>
    <property type="match status" value="1"/>
</dbReference>
<dbReference type="PANTHER" id="PTHR11240">
    <property type="entry name" value="RIBONUCLEASE T2"/>
    <property type="match status" value="1"/>
</dbReference>
<gene>
    <name evidence="4" type="ORF">GJ700_34490</name>
</gene>
<reference evidence="4 5" key="1">
    <citation type="submission" date="2019-11" db="EMBL/GenBank/DDBJ databases">
        <title>Novel species isolated from a subtropical stream in China.</title>
        <authorList>
            <person name="Lu H."/>
        </authorList>
    </citation>
    <scope>NUCLEOTIDE SEQUENCE [LARGE SCALE GENOMIC DNA]</scope>
    <source>
        <strain evidence="4 5">FT92W</strain>
    </source>
</reference>